<dbReference type="AlphaFoldDB" id="A0A2P6PEG0"/>
<feature type="transmembrane region" description="Helical" evidence="2">
    <location>
        <begin position="290"/>
        <end position="310"/>
    </location>
</feature>
<evidence type="ECO:0000313" key="3">
    <source>
        <dbReference type="EMBL" id="PRQ20308.1"/>
    </source>
</evidence>
<feature type="transmembrane region" description="Helical" evidence="2">
    <location>
        <begin position="260"/>
        <end position="278"/>
    </location>
</feature>
<organism evidence="3 4">
    <name type="scientific">Rosa chinensis</name>
    <name type="common">China rose</name>
    <dbReference type="NCBI Taxonomy" id="74649"/>
    <lineage>
        <taxon>Eukaryota</taxon>
        <taxon>Viridiplantae</taxon>
        <taxon>Streptophyta</taxon>
        <taxon>Embryophyta</taxon>
        <taxon>Tracheophyta</taxon>
        <taxon>Spermatophyta</taxon>
        <taxon>Magnoliopsida</taxon>
        <taxon>eudicotyledons</taxon>
        <taxon>Gunneridae</taxon>
        <taxon>Pentapetalae</taxon>
        <taxon>rosids</taxon>
        <taxon>fabids</taxon>
        <taxon>Rosales</taxon>
        <taxon>Rosaceae</taxon>
        <taxon>Rosoideae</taxon>
        <taxon>Rosoideae incertae sedis</taxon>
        <taxon>Rosa</taxon>
    </lineage>
</organism>
<dbReference type="Gramene" id="PRQ20308">
    <property type="protein sequence ID" value="PRQ20308"/>
    <property type="gene ID" value="RchiOBHm_Chr7g0226751"/>
</dbReference>
<dbReference type="EMBL" id="PDCK01000045">
    <property type="protein sequence ID" value="PRQ20308.1"/>
    <property type="molecule type" value="Genomic_DNA"/>
</dbReference>
<evidence type="ECO:0000313" key="4">
    <source>
        <dbReference type="Proteomes" id="UP000238479"/>
    </source>
</evidence>
<keyword evidence="2" id="KW-0812">Transmembrane</keyword>
<proteinExistence type="predicted"/>
<dbReference type="Proteomes" id="UP000238479">
    <property type="component" value="Chromosome 7"/>
</dbReference>
<evidence type="ECO:0000256" key="2">
    <source>
        <dbReference type="SAM" id="Phobius"/>
    </source>
</evidence>
<keyword evidence="2" id="KW-0472">Membrane</keyword>
<protein>
    <submittedName>
        <fullName evidence="3">Uncharacterized protein</fullName>
    </submittedName>
</protein>
<sequence length="341" mass="38626">MVITIEDLRKNETWLCGSFLKMVDDVKAMATDPSEQQVLLTQMVLKELMMNRNKPEAAFSLGFPKKKRSGSRGMQKQNQNQKQRIIIKFKRCVSATTGIASYSCSVSPDSGIVGSRGMQKQNQNQKQRIIIKFKRCVSATTGIASYSCSVSPDSGIVVNPDPLHDDQKQDLKLKLKLKSKKRCYSEIEQAGDEGFEDINSKRLRKGKNHKRVLPSAQSMTEYFPKEELQDRFRGSDHPKPRARAIAIAGKRNEIKISMTSFALSLLICFLSDIAYLHSLSLRSFSMLFEFGGSIQFLLMFTCTLARFWFLKRTNSSCTQKMIQKSSFPVSTVLELSRSRSL</sequence>
<reference evidence="3 4" key="1">
    <citation type="journal article" date="2018" name="Nat. Genet.">
        <title>The Rosa genome provides new insights in the design of modern roses.</title>
        <authorList>
            <person name="Bendahmane M."/>
        </authorList>
    </citation>
    <scope>NUCLEOTIDE SEQUENCE [LARGE SCALE GENOMIC DNA]</scope>
    <source>
        <strain evidence="4">cv. Old Blush</strain>
    </source>
</reference>
<keyword evidence="4" id="KW-1185">Reference proteome</keyword>
<feature type="region of interest" description="Disordered" evidence="1">
    <location>
        <begin position="62"/>
        <end position="82"/>
    </location>
</feature>
<name>A0A2P6PEG0_ROSCH</name>
<accession>A0A2P6PEG0</accession>
<evidence type="ECO:0000256" key="1">
    <source>
        <dbReference type="SAM" id="MobiDB-lite"/>
    </source>
</evidence>
<keyword evidence="2" id="KW-1133">Transmembrane helix</keyword>
<gene>
    <name evidence="3" type="ORF">RchiOBHm_Chr7g0226751</name>
</gene>
<comment type="caution">
    <text evidence="3">The sequence shown here is derived from an EMBL/GenBank/DDBJ whole genome shotgun (WGS) entry which is preliminary data.</text>
</comment>